<evidence type="ECO:0000313" key="1">
    <source>
        <dbReference type="EMBL" id="KAJ2800199.1"/>
    </source>
</evidence>
<evidence type="ECO:0000313" key="2">
    <source>
        <dbReference type="Proteomes" id="UP001140087"/>
    </source>
</evidence>
<dbReference type="Proteomes" id="UP001140087">
    <property type="component" value="Unassembled WGS sequence"/>
</dbReference>
<keyword evidence="2" id="KW-1185">Reference proteome</keyword>
<protein>
    <submittedName>
        <fullName evidence="1">Uncharacterized protein</fullName>
    </submittedName>
</protein>
<dbReference type="EMBL" id="JANBUN010000997">
    <property type="protein sequence ID" value="KAJ2800199.1"/>
    <property type="molecule type" value="Genomic_DNA"/>
</dbReference>
<name>A0ACC1L3P9_9FUNG</name>
<organism evidence="1 2">
    <name type="scientific">Coemansia helicoidea</name>
    <dbReference type="NCBI Taxonomy" id="1286919"/>
    <lineage>
        <taxon>Eukaryota</taxon>
        <taxon>Fungi</taxon>
        <taxon>Fungi incertae sedis</taxon>
        <taxon>Zoopagomycota</taxon>
        <taxon>Kickxellomycotina</taxon>
        <taxon>Kickxellomycetes</taxon>
        <taxon>Kickxellales</taxon>
        <taxon>Kickxellaceae</taxon>
        <taxon>Coemansia</taxon>
    </lineage>
</organism>
<gene>
    <name evidence="1" type="ORF">H4R21_003272</name>
</gene>
<accession>A0ACC1L3P9</accession>
<comment type="caution">
    <text evidence="1">The sequence shown here is derived from an EMBL/GenBank/DDBJ whole genome shotgun (WGS) entry which is preliminary data.</text>
</comment>
<sequence>MVSALWLAALAAVALPSICSAASCAAFDVLAQRTVDAAAAQRLAPLIIAFSADASRSVLDGYRDALVCRGAQMNEPSYHVGMLTGRVPLEYQGVLETSRFITVVELDGPVSALAPAPQACS</sequence>
<reference evidence="1" key="1">
    <citation type="submission" date="2022-07" db="EMBL/GenBank/DDBJ databases">
        <title>Phylogenomic reconstructions and comparative analyses of Kickxellomycotina fungi.</title>
        <authorList>
            <person name="Reynolds N.K."/>
            <person name="Stajich J.E."/>
            <person name="Barry K."/>
            <person name="Grigoriev I.V."/>
            <person name="Crous P."/>
            <person name="Smith M.E."/>
        </authorList>
    </citation>
    <scope>NUCLEOTIDE SEQUENCE</scope>
    <source>
        <strain evidence="1">BCRC 34780</strain>
    </source>
</reference>
<proteinExistence type="predicted"/>